<feature type="domain" description="Cytochrome b/b6 N-terminal region profile" evidence="18">
    <location>
        <begin position="1"/>
        <end position="197"/>
    </location>
</feature>
<evidence type="ECO:0000256" key="5">
    <source>
        <dbReference type="ARBA" id="ARBA00022448"/>
    </source>
</evidence>
<dbReference type="SUPFAM" id="SSF81648">
    <property type="entry name" value="a domain/subunit of cytochrome bc1 complex (Ubiquinol-cytochrome c reductase)"/>
    <property type="match status" value="1"/>
</dbReference>
<keyword evidence="5 17" id="KW-0813">Transport</keyword>
<keyword evidence="11 17" id="KW-0249">Electron transport</keyword>
<evidence type="ECO:0000256" key="16">
    <source>
        <dbReference type="ARBA" id="ARBA00023136"/>
    </source>
</evidence>
<evidence type="ECO:0000259" key="18">
    <source>
        <dbReference type="PROSITE" id="PS51002"/>
    </source>
</evidence>
<dbReference type="AlphaFoldDB" id="A0A1E1GIK2"/>
<dbReference type="SUPFAM" id="SSF81342">
    <property type="entry name" value="Transmembrane di-heme cytochromes"/>
    <property type="match status" value="1"/>
</dbReference>
<comment type="similarity">
    <text evidence="17">Belongs to the cytochrome b family.</text>
</comment>
<feature type="transmembrane region" description="Helical" evidence="17">
    <location>
        <begin position="66"/>
        <end position="88"/>
    </location>
</feature>
<comment type="function">
    <text evidence="1 17">Component of the ubiquinol-cytochrome c reductase complex (complex III or cytochrome b-c1 complex) that is part of the mitochondrial respiratory chain. The b-c1 complex mediates electron transfer from ubiquinol to cytochrome c. Contributes to the generation of a proton gradient across the mitochondrial membrane that is then used for ATP synthesis.</text>
</comment>
<dbReference type="InterPro" id="IPR005798">
    <property type="entry name" value="Cyt_b/b6_C"/>
</dbReference>
<feature type="transmembrane region" description="Helical" evidence="17">
    <location>
        <begin position="100"/>
        <end position="123"/>
    </location>
</feature>
<keyword evidence="7 17" id="KW-0679">Respiratory chain</keyword>
<comment type="subcellular location">
    <subcellularLocation>
        <location evidence="2">Mitochondrion inner membrane</location>
        <topology evidence="2">Multi-pass membrane protein</topology>
    </subcellularLocation>
</comment>
<keyword evidence="14" id="KW-0830">Ubiquinone</keyword>
<evidence type="ECO:0000256" key="10">
    <source>
        <dbReference type="ARBA" id="ARBA00022792"/>
    </source>
</evidence>
<dbReference type="GeneID" id="67122158"/>
<feature type="transmembrane region" description="Helical" evidence="17">
    <location>
        <begin position="301"/>
        <end position="322"/>
    </location>
</feature>
<dbReference type="Pfam" id="PF00033">
    <property type="entry name" value="Cytochrome_B"/>
    <property type="match status" value="1"/>
</dbReference>
<comment type="subunit">
    <text evidence="3">The main subunits of complex b-c1 are: cytochrome b, cytochrome c1 and the Rieske protein.</text>
</comment>
<dbReference type="PROSITE" id="PS51003">
    <property type="entry name" value="CYTB_CTER"/>
    <property type="match status" value="1"/>
</dbReference>
<dbReference type="CTD" id="4519"/>
<dbReference type="GO" id="GO:0005743">
    <property type="term" value="C:mitochondrial inner membrane"/>
    <property type="evidence" value="ECO:0007669"/>
    <property type="project" value="UniProtKB-SubCell"/>
</dbReference>
<dbReference type="CDD" id="cd00284">
    <property type="entry name" value="Cytochrome_b_N"/>
    <property type="match status" value="1"/>
</dbReference>
<dbReference type="GO" id="GO:0006122">
    <property type="term" value="P:mitochondrial electron transport, ubiquinol to cytochrome c"/>
    <property type="evidence" value="ECO:0007669"/>
    <property type="project" value="TreeGrafter"/>
</dbReference>
<evidence type="ECO:0000256" key="12">
    <source>
        <dbReference type="ARBA" id="ARBA00022989"/>
    </source>
</evidence>
<feature type="domain" description="Cytochrome b/b6 C-terminal region profile" evidence="19">
    <location>
        <begin position="198"/>
        <end position="365"/>
    </location>
</feature>
<dbReference type="GO" id="GO:0046872">
    <property type="term" value="F:metal ion binding"/>
    <property type="evidence" value="ECO:0007669"/>
    <property type="project" value="UniProtKB-UniRule"/>
</dbReference>
<dbReference type="Gene3D" id="1.20.810.10">
    <property type="entry name" value="Cytochrome Bc1 Complex, Chain C"/>
    <property type="match status" value="1"/>
</dbReference>
<proteinExistence type="inferred from homology"/>
<keyword evidence="10" id="KW-0999">Mitochondrion inner membrane</keyword>
<keyword evidence="8 17" id="KW-0812">Transmembrane</keyword>
<dbReference type="InterPro" id="IPR027387">
    <property type="entry name" value="Cytb/b6-like_sf"/>
</dbReference>
<feature type="transmembrane region" description="Helical" evidence="17">
    <location>
        <begin position="20"/>
        <end position="46"/>
    </location>
</feature>
<evidence type="ECO:0000259" key="19">
    <source>
        <dbReference type="PROSITE" id="PS51003"/>
    </source>
</evidence>
<evidence type="ECO:0000313" key="20">
    <source>
        <dbReference type="EMBL" id="BAV82695.1"/>
    </source>
</evidence>
<feature type="transmembrane region" description="Helical" evidence="17">
    <location>
        <begin position="217"/>
        <end position="235"/>
    </location>
</feature>
<dbReference type="GO" id="GO:0008121">
    <property type="term" value="F:quinol-cytochrome-c reductase activity"/>
    <property type="evidence" value="ECO:0007669"/>
    <property type="project" value="TreeGrafter"/>
</dbReference>
<feature type="transmembrane region" description="Helical" evidence="17">
    <location>
        <begin position="334"/>
        <end position="357"/>
    </location>
</feature>
<keyword evidence="16 17" id="KW-0472">Membrane</keyword>
<geneLocation type="mitochondrion" evidence="20"/>
<name>A0A1E1GIK2_ENTVE</name>
<evidence type="ECO:0000256" key="1">
    <source>
        <dbReference type="ARBA" id="ARBA00002566"/>
    </source>
</evidence>
<reference evidence="20" key="1">
    <citation type="submission" date="2016-10" db="EMBL/GenBank/DDBJ databases">
        <title>Complete mitochondrial genomes of 50 helminths species.</title>
        <authorList>
            <person name="Kikuchi T."/>
            <person name="Holroyd N."/>
            <person name="Berriman M."/>
        </authorList>
    </citation>
    <scope>NUCLEOTIDE SEQUENCE</scope>
</reference>
<keyword evidence="12 17" id="KW-1133">Transmembrane helix</keyword>
<evidence type="ECO:0000256" key="11">
    <source>
        <dbReference type="ARBA" id="ARBA00022982"/>
    </source>
</evidence>
<keyword evidence="6 17" id="KW-0349">Heme</keyword>
<keyword evidence="15 17" id="KW-0496">Mitochondrion</keyword>
<dbReference type="RefSeq" id="YP_010161365.1">
    <property type="nucleotide sequence ID" value="NC_056632.1"/>
</dbReference>
<dbReference type="PANTHER" id="PTHR19271:SF16">
    <property type="entry name" value="CYTOCHROME B"/>
    <property type="match status" value="1"/>
</dbReference>
<evidence type="ECO:0000256" key="3">
    <source>
        <dbReference type="ARBA" id="ARBA00011649"/>
    </source>
</evidence>
<evidence type="ECO:0000256" key="8">
    <source>
        <dbReference type="ARBA" id="ARBA00022692"/>
    </source>
</evidence>
<evidence type="ECO:0000256" key="6">
    <source>
        <dbReference type="ARBA" id="ARBA00022617"/>
    </source>
</evidence>
<dbReference type="InterPro" id="IPR048259">
    <property type="entry name" value="Cytochrome_b_N_euk/bac"/>
</dbReference>
<keyword evidence="13 17" id="KW-0408">Iron</keyword>
<feature type="transmembrane region" description="Helical" evidence="17">
    <location>
        <begin position="129"/>
        <end position="153"/>
    </location>
</feature>
<protein>
    <recommendedName>
        <fullName evidence="4 17">Cytochrome b</fullName>
    </recommendedName>
</protein>
<organism evidence="20">
    <name type="scientific">Enterobius vermicularis</name>
    <name type="common">Human pinworm</name>
    <dbReference type="NCBI Taxonomy" id="51028"/>
    <lineage>
        <taxon>Eukaryota</taxon>
        <taxon>Metazoa</taxon>
        <taxon>Ecdysozoa</taxon>
        <taxon>Nematoda</taxon>
        <taxon>Chromadorea</taxon>
        <taxon>Rhabditida</taxon>
        <taxon>Spirurina</taxon>
        <taxon>Oxyuridomorpha</taxon>
        <taxon>Oxyuroidea</taxon>
        <taxon>Oxyuridae</taxon>
        <taxon>Enterobius</taxon>
    </lineage>
</organism>
<feature type="transmembrane region" description="Helical" evidence="17">
    <location>
        <begin position="274"/>
        <end position="294"/>
    </location>
</feature>
<comment type="cofactor">
    <cofactor evidence="17">
        <name>heme b</name>
        <dbReference type="ChEBI" id="CHEBI:60344"/>
    </cofactor>
    <text evidence="17">Binds 2 heme groups non-covalently.</text>
</comment>
<feature type="transmembrane region" description="Helical" evidence="17">
    <location>
        <begin position="165"/>
        <end position="187"/>
    </location>
</feature>
<evidence type="ECO:0000256" key="7">
    <source>
        <dbReference type="ARBA" id="ARBA00022660"/>
    </source>
</evidence>
<evidence type="ECO:0000256" key="14">
    <source>
        <dbReference type="ARBA" id="ARBA00023075"/>
    </source>
</evidence>
<dbReference type="InterPro" id="IPR036150">
    <property type="entry name" value="Cyt_b/b6_C_sf"/>
</dbReference>
<gene>
    <name evidence="20" type="primary">CYTB</name>
</gene>
<dbReference type="PANTHER" id="PTHR19271">
    <property type="entry name" value="CYTOCHROME B"/>
    <property type="match status" value="1"/>
</dbReference>
<evidence type="ECO:0000256" key="4">
    <source>
        <dbReference type="ARBA" id="ARBA00013531"/>
    </source>
</evidence>
<dbReference type="PROSITE" id="PS51002">
    <property type="entry name" value="CYTB_NTER"/>
    <property type="match status" value="1"/>
</dbReference>
<dbReference type="Pfam" id="PF00032">
    <property type="entry name" value="Cytochrom_B_C"/>
    <property type="match status" value="1"/>
</dbReference>
<evidence type="ECO:0000256" key="9">
    <source>
        <dbReference type="ARBA" id="ARBA00022723"/>
    </source>
</evidence>
<evidence type="ECO:0000256" key="15">
    <source>
        <dbReference type="ARBA" id="ARBA00023128"/>
    </source>
</evidence>
<keyword evidence="9 17" id="KW-0479">Metal-binding</keyword>
<dbReference type="GO" id="GO:0016491">
    <property type="term" value="F:oxidoreductase activity"/>
    <property type="evidence" value="ECO:0007669"/>
    <property type="project" value="UniProtKB-UniRule"/>
</dbReference>
<evidence type="ECO:0000256" key="2">
    <source>
        <dbReference type="ARBA" id="ARBA00004448"/>
    </source>
</evidence>
<evidence type="ECO:0000256" key="13">
    <source>
        <dbReference type="ARBA" id="ARBA00023004"/>
    </source>
</evidence>
<dbReference type="EMBL" id="AP017684">
    <property type="protein sequence ID" value="BAV82695.1"/>
    <property type="molecule type" value="Genomic_DNA"/>
</dbReference>
<dbReference type="InterPro" id="IPR016174">
    <property type="entry name" value="Di-haem_cyt_TM"/>
</dbReference>
<sequence>MNSKFMEFIVFLPSSKTLSYSWNMGSMLGMFFFLQLLTGVLLVFYYGTDMNFESVQYIMYEVNWGWIVRVLHFNGASIFFLFLFLHFFKGFFMMSYRLVLVWLTGVVMILVFMGVGFMGYVLVYSQMSYWAAVVITSFLTVLPAGETLVYFIWGGFSVVNQTLNFFFVLHFLIPWLMTVLIVLHLIFLHYTGSTSILYCHGDYDKIMFYPYFWYKDVMNMIVFFLFMVFMFFFPFDLGDVEMFVEHNILASPVHIAPEWYFLFAYTILRAIPNKFLGVLGLIMSVGIAVFFILFKFEINSIFLKYSVFLFMFVCVVLTWLGANAPEPPYSILGGWFTFFFFFFFLTFCILVLLWSFLDTKFCLGLLILCFFL</sequence>
<dbReference type="InterPro" id="IPR005797">
    <property type="entry name" value="Cyt_b/b6_N"/>
</dbReference>
<evidence type="ECO:0000256" key="17">
    <source>
        <dbReference type="RuleBase" id="RU362117"/>
    </source>
</evidence>
<accession>A0A1E1GIK2</accession>